<feature type="compositionally biased region" description="Polar residues" evidence="1">
    <location>
        <begin position="43"/>
        <end position="61"/>
    </location>
</feature>
<sequence length="61" mass="6765">MEEPHTKERSTPGDMTNDAVEQRIEAGQQRGSVVCHDGEKHQQQSGTTLDVGQQQSYPGNR</sequence>
<organism evidence="2 3">
    <name type="scientific">Oryza meyeriana var. granulata</name>
    <dbReference type="NCBI Taxonomy" id="110450"/>
    <lineage>
        <taxon>Eukaryota</taxon>
        <taxon>Viridiplantae</taxon>
        <taxon>Streptophyta</taxon>
        <taxon>Embryophyta</taxon>
        <taxon>Tracheophyta</taxon>
        <taxon>Spermatophyta</taxon>
        <taxon>Magnoliopsida</taxon>
        <taxon>Liliopsida</taxon>
        <taxon>Poales</taxon>
        <taxon>Poaceae</taxon>
        <taxon>BOP clade</taxon>
        <taxon>Oryzoideae</taxon>
        <taxon>Oryzeae</taxon>
        <taxon>Oryzinae</taxon>
        <taxon>Oryza</taxon>
        <taxon>Oryza meyeriana</taxon>
    </lineage>
</organism>
<feature type="compositionally biased region" description="Basic and acidic residues" evidence="1">
    <location>
        <begin position="1"/>
        <end position="11"/>
    </location>
</feature>
<accession>A0A6G1F064</accession>
<proteinExistence type="predicted"/>
<comment type="caution">
    <text evidence="2">The sequence shown here is derived from an EMBL/GenBank/DDBJ whole genome shotgun (WGS) entry which is preliminary data.</text>
</comment>
<keyword evidence="3" id="KW-1185">Reference proteome</keyword>
<protein>
    <submittedName>
        <fullName evidence="2">Uncharacterized protein</fullName>
    </submittedName>
</protein>
<reference evidence="2 3" key="1">
    <citation type="submission" date="2019-11" db="EMBL/GenBank/DDBJ databases">
        <title>Whole genome sequence of Oryza granulata.</title>
        <authorList>
            <person name="Li W."/>
        </authorList>
    </citation>
    <scope>NUCLEOTIDE SEQUENCE [LARGE SCALE GENOMIC DNA]</scope>
    <source>
        <strain evidence="3">cv. Menghai</strain>
        <tissue evidence="2">Leaf</tissue>
    </source>
</reference>
<gene>
    <name evidence="2" type="ORF">E2562_031895</name>
</gene>
<dbReference type="AlphaFoldDB" id="A0A6G1F064"/>
<evidence type="ECO:0000256" key="1">
    <source>
        <dbReference type="SAM" id="MobiDB-lite"/>
    </source>
</evidence>
<dbReference type="EMBL" id="SPHZ02000002">
    <property type="protein sequence ID" value="KAF0930286.1"/>
    <property type="molecule type" value="Genomic_DNA"/>
</dbReference>
<dbReference type="Proteomes" id="UP000479710">
    <property type="component" value="Unassembled WGS sequence"/>
</dbReference>
<name>A0A6G1F064_9ORYZ</name>
<evidence type="ECO:0000313" key="3">
    <source>
        <dbReference type="Proteomes" id="UP000479710"/>
    </source>
</evidence>
<feature type="region of interest" description="Disordered" evidence="1">
    <location>
        <begin position="1"/>
        <end position="61"/>
    </location>
</feature>
<evidence type="ECO:0000313" key="2">
    <source>
        <dbReference type="EMBL" id="KAF0930286.1"/>
    </source>
</evidence>